<dbReference type="RefSeq" id="WP_089248202.1">
    <property type="nucleotide sequence ID" value="NZ_FZPH01000004.1"/>
</dbReference>
<protein>
    <submittedName>
        <fullName evidence="2">Helix-turn-helix domain-containing protein</fullName>
    </submittedName>
</protein>
<dbReference type="Proteomes" id="UP000198362">
    <property type="component" value="Unassembled WGS sequence"/>
</dbReference>
<gene>
    <name evidence="2" type="ORF">SAMN05421812_104371</name>
</gene>
<proteinExistence type="predicted"/>
<feature type="domain" description="DUF5753" evidence="1">
    <location>
        <begin position="104"/>
        <end position="282"/>
    </location>
</feature>
<dbReference type="Pfam" id="PF13560">
    <property type="entry name" value="HTH_31"/>
    <property type="match status" value="1"/>
</dbReference>
<dbReference type="GO" id="GO:0003677">
    <property type="term" value="F:DNA binding"/>
    <property type="evidence" value="ECO:0007669"/>
    <property type="project" value="InterPro"/>
</dbReference>
<dbReference type="OrthoDB" id="3458445at2"/>
<evidence type="ECO:0000313" key="2">
    <source>
        <dbReference type="EMBL" id="SNT30473.1"/>
    </source>
</evidence>
<dbReference type="SUPFAM" id="SSF47413">
    <property type="entry name" value="lambda repressor-like DNA-binding domains"/>
    <property type="match status" value="1"/>
</dbReference>
<dbReference type="InterPro" id="IPR001387">
    <property type="entry name" value="Cro/C1-type_HTH"/>
</dbReference>
<reference evidence="2 3" key="1">
    <citation type="submission" date="2017-06" db="EMBL/GenBank/DDBJ databases">
        <authorList>
            <person name="Kim H.J."/>
            <person name="Triplett B.A."/>
        </authorList>
    </citation>
    <scope>NUCLEOTIDE SEQUENCE [LARGE SCALE GENOMIC DNA]</scope>
    <source>
        <strain evidence="2 3">CGMCC 4.5593</strain>
    </source>
</reference>
<sequence length="288" mass="32243">MTAPDAAVGPTARRIVVGAQLRRLREAAGVSREDAGYHVRGSASKISRMELGRVGFKERDIADLLTLYGMVDEAQREPLLALARDSRSDGWWHRYDDVLESWFGTYVGLEEAATTIRAYEVQFVPGLLQTADYARGVVVSGLPETAPAEVDRRVKLRLERQRILDRTPPATYWVVLDEAALRRPIGGRAVMQGQLKHLLDISERPNITLQVMPLRRGTHTADGGSFSMLRFADPDIPDIVYVEQLVSALYMDKPEHVERYRQAMERLTVAALSPVDTTEFLTKLRTAG</sequence>
<dbReference type="EMBL" id="FZPH01000004">
    <property type="protein sequence ID" value="SNT30473.1"/>
    <property type="molecule type" value="Genomic_DNA"/>
</dbReference>
<dbReference type="CDD" id="cd00093">
    <property type="entry name" value="HTH_XRE"/>
    <property type="match status" value="1"/>
</dbReference>
<dbReference type="InterPro" id="IPR043917">
    <property type="entry name" value="DUF5753"/>
</dbReference>
<dbReference type="InterPro" id="IPR010982">
    <property type="entry name" value="Lambda_DNA-bd_dom_sf"/>
</dbReference>
<name>A0A239LKX9_9ACTN</name>
<evidence type="ECO:0000313" key="3">
    <source>
        <dbReference type="Proteomes" id="UP000198362"/>
    </source>
</evidence>
<keyword evidence="3" id="KW-1185">Reference proteome</keyword>
<dbReference type="AlphaFoldDB" id="A0A239LKX9"/>
<accession>A0A239LKX9</accession>
<dbReference type="Pfam" id="PF19054">
    <property type="entry name" value="DUF5753"/>
    <property type="match status" value="1"/>
</dbReference>
<evidence type="ECO:0000259" key="1">
    <source>
        <dbReference type="Pfam" id="PF19054"/>
    </source>
</evidence>
<organism evidence="2 3">
    <name type="scientific">Asanoa hainanensis</name>
    <dbReference type="NCBI Taxonomy" id="560556"/>
    <lineage>
        <taxon>Bacteria</taxon>
        <taxon>Bacillati</taxon>
        <taxon>Actinomycetota</taxon>
        <taxon>Actinomycetes</taxon>
        <taxon>Micromonosporales</taxon>
        <taxon>Micromonosporaceae</taxon>
        <taxon>Asanoa</taxon>
    </lineage>
</organism>